<reference evidence="8" key="1">
    <citation type="submission" date="2020-06" db="EMBL/GenBank/DDBJ databases">
        <title>Draft genome of Bugula neritina, a colonial animal packing powerful symbionts and potential medicines.</title>
        <authorList>
            <person name="Rayko M."/>
        </authorList>
    </citation>
    <scope>NUCLEOTIDE SEQUENCE [LARGE SCALE GENOMIC DNA]</scope>
    <source>
        <strain evidence="8">Kwan_BN1</strain>
    </source>
</reference>
<dbReference type="GO" id="GO:0030514">
    <property type="term" value="P:negative regulation of BMP signaling pathway"/>
    <property type="evidence" value="ECO:0007669"/>
    <property type="project" value="InterPro"/>
</dbReference>
<comment type="similarity">
    <text evidence="2">Belongs to the noggin family.</text>
</comment>
<comment type="caution">
    <text evidence="8">The sequence shown here is derived from an EMBL/GenBank/DDBJ whole genome shotgun (WGS) entry which is preliminary data.</text>
</comment>
<keyword evidence="7" id="KW-0472">Membrane</keyword>
<dbReference type="EMBL" id="VXIV02000971">
    <property type="protein sequence ID" value="KAF6034916.1"/>
    <property type="molecule type" value="Genomic_DNA"/>
</dbReference>
<sequence length="300" mass="34505">MVHGITVSTWHHTNVYADCSFGLRGSGYNNNTEMVRLRAKDCSMLLLWVGAMYTLPLLTTAASINSQEPSTRNNRRHGKSGSSRRDSADTADSVYTNLPLKPSLVMIPLDLQETVNSDLDPDVNNLDQFHLLDIMGEDYDSHFMSLRRPSEMTSNPNGTLLYQFTKEDTPRGKMPDEIEALTQKAIQLSADGYELRVKFNRKTKKKIQKFLWSYSYCPVRYKWKELSIRFWPRWIKEGRCDNKRSCSIPAGMSCQPTKMKNIKLLRYYCPYKGNCEWIKISYPILSQCTCACPPQSDSDY</sequence>
<dbReference type="OrthoDB" id="5950649at2759"/>
<evidence type="ECO:0000313" key="8">
    <source>
        <dbReference type="EMBL" id="KAF6034916.1"/>
    </source>
</evidence>
<keyword evidence="7" id="KW-1133">Transmembrane helix</keyword>
<dbReference type="AlphaFoldDB" id="A0A7J7KBI1"/>
<evidence type="ECO:0000256" key="4">
    <source>
        <dbReference type="ARBA" id="ARBA00022525"/>
    </source>
</evidence>
<dbReference type="InterPro" id="IPR029034">
    <property type="entry name" value="Cystine-knot_cytokine"/>
</dbReference>
<feature type="transmembrane region" description="Helical" evidence="7">
    <location>
        <begin position="44"/>
        <end position="64"/>
    </location>
</feature>
<accession>A0A7J7KBI1</accession>
<comment type="subcellular location">
    <subcellularLocation>
        <location evidence="1">Secreted</location>
    </subcellularLocation>
</comment>
<dbReference type="SUPFAM" id="SSF57501">
    <property type="entry name" value="Cystine-knot cytokines"/>
    <property type="match status" value="1"/>
</dbReference>
<organism evidence="8 9">
    <name type="scientific">Bugula neritina</name>
    <name type="common">Brown bryozoan</name>
    <name type="synonym">Sertularia neritina</name>
    <dbReference type="NCBI Taxonomy" id="10212"/>
    <lineage>
        <taxon>Eukaryota</taxon>
        <taxon>Metazoa</taxon>
        <taxon>Spiralia</taxon>
        <taxon>Lophotrochozoa</taxon>
        <taxon>Bryozoa</taxon>
        <taxon>Gymnolaemata</taxon>
        <taxon>Cheilostomatida</taxon>
        <taxon>Flustrina</taxon>
        <taxon>Buguloidea</taxon>
        <taxon>Bugulidae</taxon>
        <taxon>Bugula</taxon>
    </lineage>
</organism>
<proteinExistence type="inferred from homology"/>
<dbReference type="Proteomes" id="UP000593567">
    <property type="component" value="Unassembled WGS sequence"/>
</dbReference>
<dbReference type="PANTHER" id="PTHR10494:SF6">
    <property type="entry name" value="NOGGIN"/>
    <property type="match status" value="1"/>
</dbReference>
<dbReference type="InterPro" id="IPR008717">
    <property type="entry name" value="Noggin"/>
</dbReference>
<keyword evidence="4" id="KW-0964">Secreted</keyword>
<dbReference type="Gene3D" id="1.10.287.520">
    <property type="entry name" value="Helix hairpin bin"/>
    <property type="match status" value="1"/>
</dbReference>
<name>A0A7J7KBI1_BUGNE</name>
<dbReference type="PANTHER" id="PTHR10494">
    <property type="entry name" value="BONE MORPHOGENETIC PROTEIN INHIBITOR, NOGGIN"/>
    <property type="match status" value="1"/>
</dbReference>
<protein>
    <submittedName>
        <fullName evidence="8">Nog2</fullName>
    </submittedName>
</protein>
<evidence type="ECO:0000256" key="7">
    <source>
        <dbReference type="SAM" id="Phobius"/>
    </source>
</evidence>
<dbReference type="Gene3D" id="2.10.90.10">
    <property type="entry name" value="Cystine-knot cytokines"/>
    <property type="match status" value="1"/>
</dbReference>
<keyword evidence="7" id="KW-0812">Transmembrane</keyword>
<keyword evidence="9" id="KW-1185">Reference proteome</keyword>
<keyword evidence="5" id="KW-0732">Signal</keyword>
<dbReference type="Pfam" id="PF05806">
    <property type="entry name" value="Noggin"/>
    <property type="match status" value="1"/>
</dbReference>
<feature type="region of interest" description="Disordered" evidence="6">
    <location>
        <begin position="65"/>
        <end position="92"/>
    </location>
</feature>
<dbReference type="GO" id="GO:0045596">
    <property type="term" value="P:negative regulation of cell differentiation"/>
    <property type="evidence" value="ECO:0007669"/>
    <property type="project" value="InterPro"/>
</dbReference>
<evidence type="ECO:0000313" key="9">
    <source>
        <dbReference type="Proteomes" id="UP000593567"/>
    </source>
</evidence>
<dbReference type="GO" id="GO:0009953">
    <property type="term" value="P:dorsal/ventral pattern formation"/>
    <property type="evidence" value="ECO:0007669"/>
    <property type="project" value="TreeGrafter"/>
</dbReference>
<evidence type="ECO:0000256" key="3">
    <source>
        <dbReference type="ARBA" id="ARBA00022473"/>
    </source>
</evidence>
<evidence type="ECO:0000256" key="2">
    <source>
        <dbReference type="ARBA" id="ARBA00007480"/>
    </source>
</evidence>
<evidence type="ECO:0000256" key="5">
    <source>
        <dbReference type="ARBA" id="ARBA00022729"/>
    </source>
</evidence>
<dbReference type="GO" id="GO:0005615">
    <property type="term" value="C:extracellular space"/>
    <property type="evidence" value="ECO:0007669"/>
    <property type="project" value="TreeGrafter"/>
</dbReference>
<evidence type="ECO:0000256" key="1">
    <source>
        <dbReference type="ARBA" id="ARBA00004613"/>
    </source>
</evidence>
<gene>
    <name evidence="8" type="ORF">EB796_006785</name>
</gene>
<keyword evidence="3" id="KW-0217">Developmental protein</keyword>
<evidence type="ECO:0000256" key="6">
    <source>
        <dbReference type="SAM" id="MobiDB-lite"/>
    </source>
</evidence>